<dbReference type="Pfam" id="PF02441">
    <property type="entry name" value="Flavoprotein"/>
    <property type="match status" value="1"/>
</dbReference>
<accession>A0A9X2S652</accession>
<comment type="caution">
    <text evidence="2">The sequence shown here is derived from an EMBL/GenBank/DDBJ whole genome shotgun (WGS) entry which is preliminary data.</text>
</comment>
<keyword evidence="3" id="KW-1185">Reference proteome</keyword>
<name>A0A9X2S652_9FIRM</name>
<dbReference type="Proteomes" id="UP001142078">
    <property type="component" value="Unassembled WGS sequence"/>
</dbReference>
<dbReference type="EMBL" id="JANJZL010000014">
    <property type="protein sequence ID" value="MCR2045285.1"/>
    <property type="molecule type" value="Genomic_DNA"/>
</dbReference>
<feature type="domain" description="Flavoprotein" evidence="1">
    <location>
        <begin position="29"/>
        <end position="141"/>
    </location>
</feature>
<dbReference type="RefSeq" id="WP_257490659.1">
    <property type="nucleotide sequence ID" value="NZ_JANJZL010000014.1"/>
</dbReference>
<dbReference type="GO" id="GO:0003824">
    <property type="term" value="F:catalytic activity"/>
    <property type="evidence" value="ECO:0007669"/>
    <property type="project" value="InterPro"/>
</dbReference>
<dbReference type="InterPro" id="IPR036551">
    <property type="entry name" value="Flavin_trans-like"/>
</dbReference>
<protein>
    <recommendedName>
        <fullName evidence="1">Flavoprotein domain-containing protein</fullName>
    </recommendedName>
</protein>
<evidence type="ECO:0000313" key="2">
    <source>
        <dbReference type="EMBL" id="MCR2045285.1"/>
    </source>
</evidence>
<dbReference type="InterPro" id="IPR003382">
    <property type="entry name" value="Flavoprotein"/>
</dbReference>
<evidence type="ECO:0000313" key="3">
    <source>
        <dbReference type="Proteomes" id="UP001142078"/>
    </source>
</evidence>
<dbReference type="Gene3D" id="3.40.50.1950">
    <property type="entry name" value="Flavin prenyltransferase-like"/>
    <property type="match status" value="1"/>
</dbReference>
<dbReference type="AlphaFoldDB" id="A0A9X2S652"/>
<sequence>MAKNKITLNVLADITKRINGGNFSNSKEKALIVFTGSNIEINKKVQELKRLKKNNIQVSLAFSFMAKRILDTYSFIDAFEPYKVYGEEDIFDLENILKNYCYVIGPNITINTLSKVSLGMIDSFVPNIIWTYLYMGKKVYLDFTSVKNYFGEPPKNGEIRDIIENHINALKKMGVIEIEEGNYIEKIVNKSKSPIFNKDASESTIFNKVITERDVMNYSSNSKSIVLPKGTIITPLAKERIKELGIKIELERSGGR</sequence>
<evidence type="ECO:0000259" key="1">
    <source>
        <dbReference type="Pfam" id="PF02441"/>
    </source>
</evidence>
<organism evidence="2 3">
    <name type="scientific">Anaerosalibacter massiliensis</name>
    <dbReference type="NCBI Taxonomy" id="1347392"/>
    <lineage>
        <taxon>Bacteria</taxon>
        <taxon>Bacillati</taxon>
        <taxon>Bacillota</taxon>
        <taxon>Tissierellia</taxon>
        <taxon>Tissierellales</taxon>
        <taxon>Sporanaerobacteraceae</taxon>
        <taxon>Anaerosalibacter</taxon>
    </lineage>
</organism>
<gene>
    <name evidence="2" type="ORF">NSA23_14365</name>
</gene>
<proteinExistence type="predicted"/>
<reference evidence="2" key="1">
    <citation type="submission" date="2022-07" db="EMBL/GenBank/DDBJ databases">
        <title>Enhanced cultured diversity of the mouse gut microbiota enables custom-made synthetic communities.</title>
        <authorList>
            <person name="Afrizal A."/>
        </authorList>
    </citation>
    <scope>NUCLEOTIDE SEQUENCE</scope>
    <source>
        <strain evidence="2">DSM 29482</strain>
    </source>
</reference>
<dbReference type="SUPFAM" id="SSF52507">
    <property type="entry name" value="Homo-oligomeric flavin-containing Cys decarboxylases, HFCD"/>
    <property type="match status" value="1"/>
</dbReference>